<dbReference type="PANTHER" id="PTHR39199">
    <property type="entry name" value="BLR5128 PROTEIN"/>
    <property type="match status" value="1"/>
</dbReference>
<dbReference type="Gene3D" id="3.30.2130.10">
    <property type="entry name" value="VC0802-like"/>
    <property type="match status" value="1"/>
</dbReference>
<dbReference type="AlphaFoldDB" id="A0A2W4W3P0"/>
<evidence type="ECO:0000313" key="4">
    <source>
        <dbReference type="Proteomes" id="UP000249081"/>
    </source>
</evidence>
<evidence type="ECO:0000313" key="3">
    <source>
        <dbReference type="EMBL" id="PZO39784.1"/>
    </source>
</evidence>
<accession>A0A2W4W3P0</accession>
<dbReference type="SUPFAM" id="SSF55021">
    <property type="entry name" value="ACT-like"/>
    <property type="match status" value="2"/>
</dbReference>
<proteinExistence type="predicted"/>
<dbReference type="InterPro" id="IPR018717">
    <property type="entry name" value="DUF2241"/>
</dbReference>
<protein>
    <submittedName>
        <fullName evidence="3">Transporter</fullName>
    </submittedName>
</protein>
<comment type="caution">
    <text evidence="3">The sequence shown here is derived from an EMBL/GenBank/DDBJ whole genome shotgun (WGS) entry which is preliminary data.</text>
</comment>
<dbReference type="Proteomes" id="UP000249081">
    <property type="component" value="Unassembled WGS sequence"/>
</dbReference>
<dbReference type="PANTHER" id="PTHR39199:SF1">
    <property type="entry name" value="BLR5128 PROTEIN"/>
    <property type="match status" value="1"/>
</dbReference>
<dbReference type="Pfam" id="PF13840">
    <property type="entry name" value="ACT_7"/>
    <property type="match status" value="1"/>
</dbReference>
<organism evidence="3 4">
    <name type="scientific">Shackletoniella antarctica</name>
    <dbReference type="NCBI Taxonomy" id="268115"/>
    <lineage>
        <taxon>Bacteria</taxon>
        <taxon>Bacillati</taxon>
        <taxon>Cyanobacteriota</taxon>
        <taxon>Cyanophyceae</taxon>
        <taxon>Oculatellales</taxon>
        <taxon>Oculatellaceae</taxon>
        <taxon>Shackletoniella</taxon>
    </lineage>
</organism>
<name>A0A2W4W3P0_9CYAN</name>
<dbReference type="EMBL" id="QBMN01000083">
    <property type="protein sequence ID" value="PZO39784.1"/>
    <property type="molecule type" value="Genomic_DNA"/>
</dbReference>
<dbReference type="InterPro" id="IPR045865">
    <property type="entry name" value="ACT-like_dom_sf"/>
</dbReference>
<sequence length="148" mass="15891">MAGETKLTQLLKTMKPLLRLGEYVFCTLPNTTHCPPHLDPMGYFKEDEGLTLMLPKPQADTAGLSYPAVFALITLTVHSSLEAVGFMAALVENLPAWVIATHLASHGISVNPVSAFYHDHLFVPARDAERAIALLQSLTAAAGSEPPA</sequence>
<evidence type="ECO:0000259" key="1">
    <source>
        <dbReference type="Pfam" id="PF10000"/>
    </source>
</evidence>
<feature type="domain" description="DUF2241" evidence="1">
    <location>
        <begin position="2"/>
        <end position="70"/>
    </location>
</feature>
<gene>
    <name evidence="3" type="ORF">DCF17_12855</name>
</gene>
<reference evidence="3 4" key="2">
    <citation type="submission" date="2018-06" db="EMBL/GenBank/DDBJ databases">
        <title>Metagenomic assembly of (sub)arctic Cyanobacteria and their associated microbiome from non-axenic cultures.</title>
        <authorList>
            <person name="Baurain D."/>
        </authorList>
    </citation>
    <scope>NUCLEOTIDE SEQUENCE [LARGE SCALE GENOMIC DNA]</scope>
    <source>
        <strain evidence="3">ULC041bin1</strain>
    </source>
</reference>
<evidence type="ECO:0000259" key="2">
    <source>
        <dbReference type="Pfam" id="PF13840"/>
    </source>
</evidence>
<dbReference type="Pfam" id="PF10000">
    <property type="entry name" value="ACT_3"/>
    <property type="match status" value="1"/>
</dbReference>
<dbReference type="InterPro" id="IPR027795">
    <property type="entry name" value="CASTOR_ACT_dom"/>
</dbReference>
<reference evidence="4" key="1">
    <citation type="submission" date="2018-04" db="EMBL/GenBank/DDBJ databases">
        <authorList>
            <person name="Cornet L."/>
        </authorList>
    </citation>
    <scope>NUCLEOTIDE SEQUENCE [LARGE SCALE GENOMIC DNA]</scope>
</reference>
<feature type="domain" description="CASTOR ACT" evidence="2">
    <location>
        <begin position="73"/>
        <end position="136"/>
    </location>
</feature>